<dbReference type="Proteomes" id="UP000707451">
    <property type="component" value="Unassembled WGS sequence"/>
</dbReference>
<dbReference type="OrthoDB" id="2447879at2759"/>
<feature type="compositionally biased region" description="Polar residues" evidence="1">
    <location>
        <begin position="269"/>
        <end position="296"/>
    </location>
</feature>
<feature type="region of interest" description="Disordered" evidence="1">
    <location>
        <begin position="228"/>
        <end position="296"/>
    </location>
</feature>
<protein>
    <submittedName>
        <fullName evidence="2">Uncharacterized protein</fullName>
    </submittedName>
</protein>
<sequence length="385" mass="40889">MSTASDSRSWSISTTSTAVAGVGGGRSFPETKEQSNWIHLSAPNHHLTLTLKLCFRPQTQADLDGCRPLLFIQTGNEVLKSLGLDRASVKSSKLRGIVKGSMIGFRYTSSSSSSASSSLAPTPGSSLSESHKFQIKFKTLTDCGQCSSLLSSWIECQSVVTQSSSSTQLATTDIITTAASASTSSQTLSPAPAPVSIPVHVDGEELTQILRSAASNSIVLPHTAPTTASMLLPPQHQHQQQQQRNRQARLSITPQSASQSTPMAMAMPATSNSSSMTTSGRTARMSSVAPSDCGVQSLQSSMGASCQQRNIEINEGSFHNNISVNNNDSASISFSTTNNDDLSALLNLPNAKLQEDIDIILHDPLFQDLLVKVDQLLRGGPISKR</sequence>
<feature type="region of interest" description="Disordered" evidence="1">
    <location>
        <begin position="108"/>
        <end position="127"/>
    </location>
</feature>
<organism evidence="2 3">
    <name type="scientific">Linnemannia hyalina</name>
    <dbReference type="NCBI Taxonomy" id="64524"/>
    <lineage>
        <taxon>Eukaryota</taxon>
        <taxon>Fungi</taxon>
        <taxon>Fungi incertae sedis</taxon>
        <taxon>Mucoromycota</taxon>
        <taxon>Mortierellomycotina</taxon>
        <taxon>Mortierellomycetes</taxon>
        <taxon>Mortierellales</taxon>
        <taxon>Mortierellaceae</taxon>
        <taxon>Linnemannia</taxon>
    </lineage>
</organism>
<accession>A0A9P7XWG3</accession>
<dbReference type="EMBL" id="JAHRHY010000006">
    <property type="protein sequence ID" value="KAG9068510.1"/>
    <property type="molecule type" value="Genomic_DNA"/>
</dbReference>
<name>A0A9P7XWG3_9FUNG</name>
<evidence type="ECO:0000313" key="3">
    <source>
        <dbReference type="Proteomes" id="UP000707451"/>
    </source>
</evidence>
<keyword evidence="3" id="KW-1185">Reference proteome</keyword>
<evidence type="ECO:0000256" key="1">
    <source>
        <dbReference type="SAM" id="MobiDB-lite"/>
    </source>
</evidence>
<evidence type="ECO:0000313" key="2">
    <source>
        <dbReference type="EMBL" id="KAG9068510.1"/>
    </source>
</evidence>
<dbReference type="AlphaFoldDB" id="A0A9P7XWG3"/>
<reference evidence="2" key="1">
    <citation type="submission" date="2021-06" db="EMBL/GenBank/DDBJ databases">
        <title>Genome Sequence of Mortierella hyaline Strain SCG-10, a Cold-Adapted, Nitrate-Reducing Fungus Isolated from Soil in Minnesota, USA.</title>
        <authorList>
            <person name="Aldossari N."/>
        </authorList>
    </citation>
    <scope>NUCLEOTIDE SEQUENCE</scope>
    <source>
        <strain evidence="2">SCG-10</strain>
    </source>
</reference>
<feature type="compositionally biased region" description="Polar residues" evidence="1">
    <location>
        <begin position="244"/>
        <end position="262"/>
    </location>
</feature>
<comment type="caution">
    <text evidence="2">The sequence shown here is derived from an EMBL/GenBank/DDBJ whole genome shotgun (WGS) entry which is preliminary data.</text>
</comment>
<gene>
    <name evidence="2" type="ORF">KI688_010783</name>
</gene>
<proteinExistence type="predicted"/>